<keyword evidence="2" id="KW-1185">Reference proteome</keyword>
<dbReference type="EMBL" id="CP030103">
    <property type="protein sequence ID" value="AWX42767.1"/>
    <property type="molecule type" value="Genomic_DNA"/>
</dbReference>
<dbReference type="RefSeq" id="WP_029330808.1">
    <property type="nucleotide sequence ID" value="NZ_CP030103.1"/>
</dbReference>
<dbReference type="KEGG" id="mclo:DK849_01665"/>
<dbReference type="OrthoDB" id="9851311at2"/>
<evidence type="ECO:0000313" key="2">
    <source>
        <dbReference type="Proteomes" id="UP000249865"/>
    </source>
</evidence>
<accession>A0A2Z4LNC8</accession>
<sequence>MNVDKSIRILEYICCDEYYSLDEEKKLKIVNDFIKINDANKPVNYRNLTKNEVINLFDKLNPMLKNLINDHFLNIKNIKIFKNKNNNQLDADAYVSFTDENGISKIVNLEMKFGSETLANIGNKKMNTLFNNDEMSFNFKEMNKTIINYQRKCINEGITNEDDLLNNLQTVIDQLVQMMKLSKLKVNNKELNKLLISSGNRENINVPTIKCLITPKCIEYKELLNTIDNWEIENIGSNEAKQRITIILRNKNLKLKFLLNWKNNYEWPKNSGKKYSAKTGGTTSSWNVWMYID</sequence>
<reference evidence="2" key="1">
    <citation type="submission" date="2018-06" db="EMBL/GenBank/DDBJ databases">
        <title>Complete genome sequences of Mycoplasma anatis, M. anseris and M. cloacale type strains.</title>
        <authorList>
            <person name="Grozner D."/>
            <person name="Forro B."/>
            <person name="Sulyok K.M."/>
            <person name="Marton S."/>
            <person name="Kreizinger Z."/>
            <person name="Banyai K."/>
            <person name="Gyuranecz M."/>
        </authorList>
    </citation>
    <scope>NUCLEOTIDE SEQUENCE [LARGE SCALE GENOMIC DNA]</scope>
    <source>
        <strain evidence="2">NCTC 10199</strain>
    </source>
</reference>
<gene>
    <name evidence="1" type="ORF">DK849_01665</name>
</gene>
<evidence type="ECO:0000313" key="1">
    <source>
        <dbReference type="EMBL" id="AWX42767.1"/>
    </source>
</evidence>
<dbReference type="AlphaFoldDB" id="A0A2Z4LNC8"/>
<proteinExistence type="predicted"/>
<dbReference type="Proteomes" id="UP000249865">
    <property type="component" value="Chromosome"/>
</dbReference>
<organism evidence="1 2">
    <name type="scientific">Metamycoplasma cloacale</name>
    <dbReference type="NCBI Taxonomy" id="92401"/>
    <lineage>
        <taxon>Bacteria</taxon>
        <taxon>Bacillati</taxon>
        <taxon>Mycoplasmatota</taxon>
        <taxon>Mycoplasmoidales</taxon>
        <taxon>Metamycoplasmataceae</taxon>
        <taxon>Metamycoplasma</taxon>
    </lineage>
</organism>
<name>A0A2Z4LNC8_9BACT</name>
<protein>
    <submittedName>
        <fullName evidence="1">Uncharacterized protein</fullName>
    </submittedName>
</protein>